<evidence type="ECO:0000313" key="2">
    <source>
        <dbReference type="Proteomes" id="UP001177003"/>
    </source>
</evidence>
<dbReference type="EMBL" id="OX465086">
    <property type="protein sequence ID" value="CAI9266069.1"/>
    <property type="molecule type" value="Genomic_DNA"/>
</dbReference>
<name>A0AA35Y3S1_LACSI</name>
<accession>A0AA35Y3S1</accession>
<proteinExistence type="predicted"/>
<dbReference type="Proteomes" id="UP001177003">
    <property type="component" value="Chromosome 0"/>
</dbReference>
<keyword evidence="2" id="KW-1185">Reference proteome</keyword>
<reference evidence="1" key="1">
    <citation type="submission" date="2023-04" db="EMBL/GenBank/DDBJ databases">
        <authorList>
            <person name="Vijverberg K."/>
            <person name="Xiong W."/>
            <person name="Schranz E."/>
        </authorList>
    </citation>
    <scope>NUCLEOTIDE SEQUENCE</scope>
</reference>
<protein>
    <submittedName>
        <fullName evidence="1">Uncharacterized protein</fullName>
    </submittedName>
</protein>
<sequence>MDFTSSGPIPEKVTFKVTNGSSKDSHFVKKKTTMKTKVVCDKYVSKKSDSEKDIKGGSKNVVNDVSKKEVQNVYEKDATIVSNTKETSNLDVTVNTSNVYININSGEPILTTLPETSYVTPVDGSISMSNMEQAKTLNVTVNLSNKDSMFLWLSYMNLSFFILFSIDRSRSTDTIEDEVIEFDDLAFGPEEDNIDDNVIMSGKQYKILNSILNTIHHFLDDNIGKSYVTGDD</sequence>
<organism evidence="1 2">
    <name type="scientific">Lactuca saligna</name>
    <name type="common">Willowleaf lettuce</name>
    <dbReference type="NCBI Taxonomy" id="75948"/>
    <lineage>
        <taxon>Eukaryota</taxon>
        <taxon>Viridiplantae</taxon>
        <taxon>Streptophyta</taxon>
        <taxon>Embryophyta</taxon>
        <taxon>Tracheophyta</taxon>
        <taxon>Spermatophyta</taxon>
        <taxon>Magnoliopsida</taxon>
        <taxon>eudicotyledons</taxon>
        <taxon>Gunneridae</taxon>
        <taxon>Pentapetalae</taxon>
        <taxon>asterids</taxon>
        <taxon>campanulids</taxon>
        <taxon>Asterales</taxon>
        <taxon>Asteraceae</taxon>
        <taxon>Cichorioideae</taxon>
        <taxon>Cichorieae</taxon>
        <taxon>Lactucinae</taxon>
        <taxon>Lactuca</taxon>
    </lineage>
</organism>
<gene>
    <name evidence="1" type="ORF">LSALG_LOCUS6643</name>
</gene>
<evidence type="ECO:0000313" key="1">
    <source>
        <dbReference type="EMBL" id="CAI9266069.1"/>
    </source>
</evidence>
<dbReference type="AlphaFoldDB" id="A0AA35Y3S1"/>